<name>A0A9J6ETJ7_RHIMP</name>
<sequence>MCVVKHAMLRVPVERRLFARGTGCPSSFTIGTYEAMATTKVHYALPLCIFHPIRWHVINADHRRVLHMCHRLPRGSRVTATLAETGTWPVSLTGKLRDHFHIEHLNRALNGDSILSQLHALPDSHVGSLFYTFDSTWWTSWWTVHTRFLRGHRLTEENLLRILNVPRSLHCLRSPVEQTR</sequence>
<reference evidence="1" key="1">
    <citation type="journal article" date="2020" name="Cell">
        <title>Large-Scale Comparative Analyses of Tick Genomes Elucidate Their Genetic Diversity and Vector Capacities.</title>
        <authorList>
            <consortium name="Tick Genome and Microbiome Consortium (TIGMIC)"/>
            <person name="Jia N."/>
            <person name="Wang J."/>
            <person name="Shi W."/>
            <person name="Du L."/>
            <person name="Sun Y."/>
            <person name="Zhan W."/>
            <person name="Jiang J.F."/>
            <person name="Wang Q."/>
            <person name="Zhang B."/>
            <person name="Ji P."/>
            <person name="Bell-Sakyi L."/>
            <person name="Cui X.M."/>
            <person name="Yuan T.T."/>
            <person name="Jiang B.G."/>
            <person name="Yang W.F."/>
            <person name="Lam T.T."/>
            <person name="Chang Q.C."/>
            <person name="Ding S.J."/>
            <person name="Wang X.J."/>
            <person name="Zhu J.G."/>
            <person name="Ruan X.D."/>
            <person name="Zhao L."/>
            <person name="Wei J.T."/>
            <person name="Ye R.Z."/>
            <person name="Que T.C."/>
            <person name="Du C.H."/>
            <person name="Zhou Y.H."/>
            <person name="Cheng J.X."/>
            <person name="Dai P.F."/>
            <person name="Guo W.B."/>
            <person name="Han X.H."/>
            <person name="Huang E.J."/>
            <person name="Li L.F."/>
            <person name="Wei W."/>
            <person name="Gao Y.C."/>
            <person name="Liu J.Z."/>
            <person name="Shao H.Z."/>
            <person name="Wang X."/>
            <person name="Wang C.C."/>
            <person name="Yang T.C."/>
            <person name="Huo Q.B."/>
            <person name="Li W."/>
            <person name="Chen H.Y."/>
            <person name="Chen S.E."/>
            <person name="Zhou L.G."/>
            <person name="Ni X.B."/>
            <person name="Tian J.H."/>
            <person name="Sheng Y."/>
            <person name="Liu T."/>
            <person name="Pan Y.S."/>
            <person name="Xia L.Y."/>
            <person name="Li J."/>
            <person name="Zhao F."/>
            <person name="Cao W.C."/>
        </authorList>
    </citation>
    <scope>NUCLEOTIDE SEQUENCE</scope>
    <source>
        <strain evidence="1">Rmic-2018</strain>
    </source>
</reference>
<organism evidence="1 2">
    <name type="scientific">Rhipicephalus microplus</name>
    <name type="common">Cattle tick</name>
    <name type="synonym">Boophilus microplus</name>
    <dbReference type="NCBI Taxonomy" id="6941"/>
    <lineage>
        <taxon>Eukaryota</taxon>
        <taxon>Metazoa</taxon>
        <taxon>Ecdysozoa</taxon>
        <taxon>Arthropoda</taxon>
        <taxon>Chelicerata</taxon>
        <taxon>Arachnida</taxon>
        <taxon>Acari</taxon>
        <taxon>Parasitiformes</taxon>
        <taxon>Ixodida</taxon>
        <taxon>Ixodoidea</taxon>
        <taxon>Ixodidae</taxon>
        <taxon>Rhipicephalinae</taxon>
        <taxon>Rhipicephalus</taxon>
        <taxon>Boophilus</taxon>
    </lineage>
</organism>
<keyword evidence="2" id="KW-1185">Reference proteome</keyword>
<comment type="caution">
    <text evidence="1">The sequence shown here is derived from an EMBL/GenBank/DDBJ whole genome shotgun (WGS) entry which is preliminary data.</text>
</comment>
<dbReference type="AlphaFoldDB" id="A0A9J6ETJ7"/>
<proteinExistence type="predicted"/>
<gene>
    <name evidence="1" type="ORF">HPB51_017245</name>
</gene>
<evidence type="ECO:0000313" key="1">
    <source>
        <dbReference type="EMBL" id="KAH8037745.1"/>
    </source>
</evidence>
<dbReference type="Proteomes" id="UP000821866">
    <property type="component" value="Chromosome 10"/>
</dbReference>
<dbReference type="EMBL" id="JABSTU010000002">
    <property type="protein sequence ID" value="KAH8037745.1"/>
    <property type="molecule type" value="Genomic_DNA"/>
</dbReference>
<reference evidence="1" key="2">
    <citation type="submission" date="2021-09" db="EMBL/GenBank/DDBJ databases">
        <authorList>
            <person name="Jia N."/>
            <person name="Wang J."/>
            <person name="Shi W."/>
            <person name="Du L."/>
            <person name="Sun Y."/>
            <person name="Zhan W."/>
            <person name="Jiang J."/>
            <person name="Wang Q."/>
            <person name="Zhang B."/>
            <person name="Ji P."/>
            <person name="Sakyi L.B."/>
            <person name="Cui X."/>
            <person name="Yuan T."/>
            <person name="Jiang B."/>
            <person name="Yang W."/>
            <person name="Lam T.T.-Y."/>
            <person name="Chang Q."/>
            <person name="Ding S."/>
            <person name="Wang X."/>
            <person name="Zhu J."/>
            <person name="Ruan X."/>
            <person name="Zhao L."/>
            <person name="Wei J."/>
            <person name="Que T."/>
            <person name="Du C."/>
            <person name="Cheng J."/>
            <person name="Dai P."/>
            <person name="Han X."/>
            <person name="Huang E."/>
            <person name="Gao Y."/>
            <person name="Liu J."/>
            <person name="Shao H."/>
            <person name="Ye R."/>
            <person name="Li L."/>
            <person name="Wei W."/>
            <person name="Wang X."/>
            <person name="Wang C."/>
            <person name="Huo Q."/>
            <person name="Li W."/>
            <person name="Guo W."/>
            <person name="Chen H."/>
            <person name="Chen S."/>
            <person name="Zhou L."/>
            <person name="Zhou L."/>
            <person name="Ni X."/>
            <person name="Tian J."/>
            <person name="Zhou Y."/>
            <person name="Sheng Y."/>
            <person name="Liu T."/>
            <person name="Pan Y."/>
            <person name="Xia L."/>
            <person name="Li J."/>
            <person name="Zhao F."/>
            <person name="Cao W."/>
        </authorList>
    </citation>
    <scope>NUCLEOTIDE SEQUENCE</scope>
    <source>
        <strain evidence="1">Rmic-2018</strain>
        <tissue evidence="1">Larvae</tissue>
    </source>
</reference>
<protein>
    <submittedName>
        <fullName evidence="1">Uncharacterized protein</fullName>
    </submittedName>
</protein>
<accession>A0A9J6ETJ7</accession>
<evidence type="ECO:0000313" key="2">
    <source>
        <dbReference type="Proteomes" id="UP000821866"/>
    </source>
</evidence>